<evidence type="ECO:0000313" key="13">
    <source>
        <dbReference type="Proteomes" id="UP000289166"/>
    </source>
</evidence>
<evidence type="ECO:0000256" key="6">
    <source>
        <dbReference type="ARBA" id="ARBA00022643"/>
    </source>
</evidence>
<evidence type="ECO:0000256" key="4">
    <source>
        <dbReference type="ARBA" id="ARBA00022605"/>
    </source>
</evidence>
<dbReference type="EC" id="4.2.3.5" evidence="3 11"/>
<dbReference type="GO" id="GO:0005829">
    <property type="term" value="C:cytosol"/>
    <property type="evidence" value="ECO:0007669"/>
    <property type="project" value="TreeGrafter"/>
</dbReference>
<comment type="cofactor">
    <cofactor evidence="11">
        <name>FMNH2</name>
        <dbReference type="ChEBI" id="CHEBI:57618"/>
    </cofactor>
    <text evidence="11">Reduced FMN (FMNH(2)).</text>
</comment>
<reference evidence="13" key="1">
    <citation type="submission" date="2018-11" db="EMBL/GenBank/DDBJ databases">
        <title>Genome sequencing of a novel mesophilic and cellulolytic organism within the genus Hungateiclostridium.</title>
        <authorList>
            <person name="Rettenmaier R."/>
            <person name="Liebl W."/>
            <person name="Zverlov V."/>
        </authorList>
    </citation>
    <scope>NUCLEOTIDE SEQUENCE [LARGE SCALE GENOMIC DNA]</scope>
    <source>
        <strain evidence="13">N2K1</strain>
    </source>
</reference>
<feature type="binding site" evidence="11">
    <location>
        <position position="62"/>
    </location>
    <ligand>
        <name>NADP(+)</name>
        <dbReference type="ChEBI" id="CHEBI:58349"/>
    </ligand>
</feature>
<dbReference type="HAMAP" id="MF_00300">
    <property type="entry name" value="Chorismate_synth"/>
    <property type="match status" value="1"/>
</dbReference>
<evidence type="ECO:0000256" key="3">
    <source>
        <dbReference type="ARBA" id="ARBA00013036"/>
    </source>
</evidence>
<keyword evidence="10 11" id="KW-0456">Lyase</keyword>
<dbReference type="NCBIfam" id="TIGR00033">
    <property type="entry name" value="aroC"/>
    <property type="match status" value="1"/>
</dbReference>
<dbReference type="GO" id="GO:0004107">
    <property type="term" value="F:chorismate synthase activity"/>
    <property type="evidence" value="ECO:0007669"/>
    <property type="project" value="UniProtKB-UniRule"/>
</dbReference>
<dbReference type="Proteomes" id="UP000289166">
    <property type="component" value="Unassembled WGS sequence"/>
</dbReference>
<evidence type="ECO:0000313" key="12">
    <source>
        <dbReference type="EMBL" id="RXE58347.1"/>
    </source>
</evidence>
<dbReference type="GO" id="GO:0009423">
    <property type="term" value="P:chorismate biosynthetic process"/>
    <property type="evidence" value="ECO:0007669"/>
    <property type="project" value="UniProtKB-UniRule"/>
</dbReference>
<keyword evidence="7 11" id="KW-0274">FAD</keyword>
<dbReference type="EMBL" id="RLII01000020">
    <property type="protein sequence ID" value="RXE58347.1"/>
    <property type="molecule type" value="Genomic_DNA"/>
</dbReference>
<evidence type="ECO:0000256" key="9">
    <source>
        <dbReference type="ARBA" id="ARBA00023141"/>
    </source>
</evidence>
<keyword evidence="4 11" id="KW-0028">Amino-acid biosynthesis</keyword>
<evidence type="ECO:0000256" key="10">
    <source>
        <dbReference type="ARBA" id="ARBA00023239"/>
    </source>
</evidence>
<comment type="catalytic activity">
    <reaction evidence="11">
        <text>5-O-(1-carboxyvinyl)-3-phosphoshikimate = chorismate + phosphate</text>
        <dbReference type="Rhea" id="RHEA:21020"/>
        <dbReference type="ChEBI" id="CHEBI:29748"/>
        <dbReference type="ChEBI" id="CHEBI:43474"/>
        <dbReference type="ChEBI" id="CHEBI:57701"/>
        <dbReference type="EC" id="4.2.3.5"/>
    </reaction>
</comment>
<proteinExistence type="inferred from homology"/>
<name>A0A4Q0I3L6_9FIRM</name>
<evidence type="ECO:0000256" key="11">
    <source>
        <dbReference type="HAMAP-Rule" id="MF_00300"/>
    </source>
</evidence>
<feature type="binding site" evidence="11">
    <location>
        <position position="349"/>
    </location>
    <ligand>
        <name>FMN</name>
        <dbReference type="ChEBI" id="CHEBI:58210"/>
    </ligand>
</feature>
<evidence type="ECO:0000256" key="5">
    <source>
        <dbReference type="ARBA" id="ARBA00022630"/>
    </source>
</evidence>
<accession>A0A4Q0I3L6</accession>
<keyword evidence="6 11" id="KW-0288">FMN</keyword>
<dbReference type="Pfam" id="PF01264">
    <property type="entry name" value="Chorismate_synt"/>
    <property type="match status" value="1"/>
</dbReference>
<evidence type="ECO:0000256" key="2">
    <source>
        <dbReference type="ARBA" id="ARBA00008014"/>
    </source>
</evidence>
<dbReference type="RefSeq" id="WP_128706248.1">
    <property type="nucleotide sequence ID" value="NZ_RLII01000020.1"/>
</dbReference>
<feature type="binding site" evidence="11">
    <location>
        <position position="307"/>
    </location>
    <ligand>
        <name>FMN</name>
        <dbReference type="ChEBI" id="CHEBI:58210"/>
    </ligand>
</feature>
<keyword evidence="13" id="KW-1185">Reference proteome</keyword>
<dbReference type="NCBIfam" id="NF003793">
    <property type="entry name" value="PRK05382.1"/>
    <property type="match status" value="1"/>
</dbReference>
<comment type="function">
    <text evidence="11">Catalyzes the anti-1,4-elimination of the C-3 phosphate and the C-6 proR hydrogen from 5-enolpyruvylshikimate-3-phosphate (EPSP) to yield chorismate, which is the branch point compound that serves as the starting substrate for the three terminal pathways of aromatic amino acid biosynthesis. This reaction introduces a second double bond into the aromatic ring system.</text>
</comment>
<keyword evidence="9 11" id="KW-0057">Aromatic amino acid biosynthesis</keyword>
<evidence type="ECO:0000256" key="1">
    <source>
        <dbReference type="ARBA" id="ARBA00005044"/>
    </source>
</evidence>
<comment type="subunit">
    <text evidence="11">Homotetramer.</text>
</comment>
<dbReference type="GO" id="GO:0008652">
    <property type="term" value="P:amino acid biosynthetic process"/>
    <property type="evidence" value="ECO:0007669"/>
    <property type="project" value="UniProtKB-KW"/>
</dbReference>
<dbReference type="InterPro" id="IPR020541">
    <property type="entry name" value="Chorismate_synthase_CS"/>
</dbReference>
<dbReference type="PANTHER" id="PTHR21085:SF0">
    <property type="entry name" value="CHORISMATE SYNTHASE"/>
    <property type="match status" value="1"/>
</dbReference>
<dbReference type="GO" id="GO:0009073">
    <property type="term" value="P:aromatic amino acid family biosynthetic process"/>
    <property type="evidence" value="ECO:0007669"/>
    <property type="project" value="UniProtKB-KW"/>
</dbReference>
<evidence type="ECO:0000256" key="8">
    <source>
        <dbReference type="ARBA" id="ARBA00022857"/>
    </source>
</evidence>
<sequence>MVGNSFGRIFRITTCGESYAGGFRKNLQIPKELYGGLMTIVDGVPPGIKLTADFVQEELDKRRPGRTPLDTPRNERDKVYIFSGVMEDDITTGAPVGMIIPNDVIEDEHINKHKSYKEVVRPGQAGYTFFKKYGQFADNIGAGRASGRETAARVAGGAVAKAVLDTMGIDVIAFISEIHGIKAQNNITYEMAKANYRKNDINCPDLEKAKEMMEDLLKIKEQGDSVGGVVEIIARGVPAGLGEPVFDKLQATLSHALMSIAAIKGIEFGEGFGHTKLRGSESNDTPYYDESSGQVKFKTNRAGGILGGISNGEDIRIRVAVKPTPTISIPQDTVNMYTLENVEVEFNTRNDPSICPRIYPVCEAMVRIALLDALYVAKGYRAISSNIDPRWDRL</sequence>
<organism evidence="12 13">
    <name type="scientific">Acetivibrio mesophilus</name>
    <dbReference type="NCBI Taxonomy" id="2487273"/>
    <lineage>
        <taxon>Bacteria</taxon>
        <taxon>Bacillati</taxon>
        <taxon>Bacillota</taxon>
        <taxon>Clostridia</taxon>
        <taxon>Eubacteriales</taxon>
        <taxon>Oscillospiraceae</taxon>
        <taxon>Acetivibrio</taxon>
    </lineage>
</organism>
<comment type="pathway">
    <text evidence="1 11">Metabolic intermediate biosynthesis; chorismate biosynthesis; chorismate from D-erythrose 4-phosphate and phosphoenolpyruvate: step 7/7.</text>
</comment>
<keyword evidence="8 11" id="KW-0521">NADP</keyword>
<protein>
    <recommendedName>
        <fullName evidence="3 11">Chorismate synthase</fullName>
        <shortName evidence="11">CS</shortName>
        <ecNumber evidence="3 11">4.2.3.5</ecNumber>
    </recommendedName>
    <alternativeName>
        <fullName evidence="11">5-enolpyruvylshikimate-3-phosphate phospholyase</fullName>
    </alternativeName>
</protein>
<dbReference type="PANTHER" id="PTHR21085">
    <property type="entry name" value="CHORISMATE SYNTHASE"/>
    <property type="match status" value="1"/>
</dbReference>
<comment type="caution">
    <text evidence="11">Lacks conserved residue(s) required for the propagation of feature annotation.</text>
</comment>
<comment type="similarity">
    <text evidence="2 11">Belongs to the chorismate synthase family.</text>
</comment>
<dbReference type="PIRSF" id="PIRSF001456">
    <property type="entry name" value="Chorismate_synth"/>
    <property type="match status" value="1"/>
</dbReference>
<dbReference type="SUPFAM" id="SSF103263">
    <property type="entry name" value="Chorismate synthase, AroC"/>
    <property type="match status" value="1"/>
</dbReference>
<dbReference type="OrthoDB" id="9771806at2"/>
<feature type="binding site" evidence="11">
    <location>
        <begin position="144"/>
        <end position="146"/>
    </location>
    <ligand>
        <name>FMN</name>
        <dbReference type="ChEBI" id="CHEBI:58210"/>
    </ligand>
</feature>
<evidence type="ECO:0000256" key="7">
    <source>
        <dbReference type="ARBA" id="ARBA00022827"/>
    </source>
</evidence>
<dbReference type="UniPathway" id="UPA00053">
    <property type="reaction ID" value="UER00090"/>
</dbReference>
<dbReference type="AlphaFoldDB" id="A0A4Q0I3L6"/>
<comment type="caution">
    <text evidence="12">The sequence shown here is derived from an EMBL/GenBank/DDBJ whole genome shotgun (WGS) entry which is preliminary data.</text>
</comment>
<dbReference type="PROSITE" id="PS00788">
    <property type="entry name" value="CHORISMATE_SYNTHASE_2"/>
    <property type="match status" value="1"/>
</dbReference>
<dbReference type="InterPro" id="IPR035904">
    <property type="entry name" value="Chorismate_synth_AroC_sf"/>
</dbReference>
<dbReference type="InterPro" id="IPR000453">
    <property type="entry name" value="Chorismate_synth"/>
</dbReference>
<dbReference type="GO" id="GO:0010181">
    <property type="term" value="F:FMN binding"/>
    <property type="evidence" value="ECO:0007669"/>
    <property type="project" value="TreeGrafter"/>
</dbReference>
<keyword evidence="5 11" id="KW-0285">Flavoprotein</keyword>
<dbReference type="Gene3D" id="3.60.150.10">
    <property type="entry name" value="Chorismate synthase AroC"/>
    <property type="match status" value="1"/>
</dbReference>
<gene>
    <name evidence="11" type="primary">aroC</name>
    <name evidence="12" type="ORF">EFD62_12985</name>
</gene>
<dbReference type="CDD" id="cd07304">
    <property type="entry name" value="Chorismate_synthase"/>
    <property type="match status" value="1"/>
</dbReference>
<feature type="binding site" evidence="11">
    <location>
        <begin position="322"/>
        <end position="326"/>
    </location>
    <ligand>
        <name>FMN</name>
        <dbReference type="ChEBI" id="CHEBI:58210"/>
    </ligand>
</feature>